<dbReference type="Proteomes" id="UP001620645">
    <property type="component" value="Unassembled WGS sequence"/>
</dbReference>
<proteinExistence type="predicted"/>
<dbReference type="EMBL" id="JBICCN010000056">
    <property type="protein sequence ID" value="KAL3096973.1"/>
    <property type="molecule type" value="Genomic_DNA"/>
</dbReference>
<evidence type="ECO:0000259" key="2">
    <source>
        <dbReference type="Pfam" id="PF01705"/>
    </source>
</evidence>
<feature type="chain" id="PRO_5044772543" description="CX domain-containing protein" evidence="1">
    <location>
        <begin position="25"/>
        <end position="267"/>
    </location>
</feature>
<keyword evidence="1" id="KW-0732">Signal</keyword>
<reference evidence="3 4" key="1">
    <citation type="submission" date="2024-10" db="EMBL/GenBank/DDBJ databases">
        <authorList>
            <person name="Kim D."/>
        </authorList>
    </citation>
    <scope>NUCLEOTIDE SEQUENCE [LARGE SCALE GENOMIC DNA]</scope>
    <source>
        <strain evidence="3">Taebaek</strain>
    </source>
</reference>
<evidence type="ECO:0000256" key="1">
    <source>
        <dbReference type="SAM" id="SignalP"/>
    </source>
</evidence>
<keyword evidence="4" id="KW-1185">Reference proteome</keyword>
<feature type="signal peptide" evidence="1">
    <location>
        <begin position="1"/>
        <end position="24"/>
    </location>
</feature>
<dbReference type="AlphaFoldDB" id="A0ABD2K2C5"/>
<sequence length="267" mass="28475">MSSSKKFFVLILVLALIAEPFVVCKRSGTYGRGGSPSRGTSIRSRISSALGRNSGSNYPRGGYGHHRGGGITGRLFGHKNRHNYGGYDRYGTGKYGGKGAGLLGGGGRGAVGRGVAGGGLLGGLSRSRHRGLGGGGGGYKTSMFRNSGMGSRSRSNTFKNMIVGAAAGFLAYKAGKAIIRNVAAPMMWNNRQYYWGPQYYPSHHQRHGMASRTMCRMAIDPSDPVLGQVYMPDSTRPKEIVWSCEMHEECCGYECCPRGTGGGYGEY</sequence>
<evidence type="ECO:0000313" key="3">
    <source>
        <dbReference type="EMBL" id="KAL3096973.1"/>
    </source>
</evidence>
<protein>
    <recommendedName>
        <fullName evidence="2">CX domain-containing protein</fullName>
    </recommendedName>
</protein>
<evidence type="ECO:0000313" key="4">
    <source>
        <dbReference type="Proteomes" id="UP001620645"/>
    </source>
</evidence>
<dbReference type="Pfam" id="PF01705">
    <property type="entry name" value="CX"/>
    <property type="match status" value="1"/>
</dbReference>
<gene>
    <name evidence="3" type="ORF">niasHS_002689</name>
</gene>
<organism evidence="3 4">
    <name type="scientific">Heterodera schachtii</name>
    <name type="common">Sugarbeet cyst nematode worm</name>
    <name type="synonym">Tylenchus schachtii</name>
    <dbReference type="NCBI Taxonomy" id="97005"/>
    <lineage>
        <taxon>Eukaryota</taxon>
        <taxon>Metazoa</taxon>
        <taxon>Ecdysozoa</taxon>
        <taxon>Nematoda</taxon>
        <taxon>Chromadorea</taxon>
        <taxon>Rhabditida</taxon>
        <taxon>Tylenchina</taxon>
        <taxon>Tylenchomorpha</taxon>
        <taxon>Tylenchoidea</taxon>
        <taxon>Heteroderidae</taxon>
        <taxon>Heteroderinae</taxon>
        <taxon>Heterodera</taxon>
    </lineage>
</organism>
<feature type="domain" description="CX" evidence="2">
    <location>
        <begin position="193"/>
        <end position="256"/>
    </location>
</feature>
<dbReference type="InterPro" id="IPR002619">
    <property type="entry name" value="CX"/>
</dbReference>
<accession>A0ABD2K2C5</accession>
<name>A0ABD2K2C5_HETSC</name>
<dbReference type="PANTHER" id="PTHR47520">
    <property type="entry name" value="CX DOMAIN-CONTAINING PROTEIN-RELATED"/>
    <property type="match status" value="1"/>
</dbReference>
<comment type="caution">
    <text evidence="3">The sequence shown here is derived from an EMBL/GenBank/DDBJ whole genome shotgun (WGS) entry which is preliminary data.</text>
</comment>